<keyword evidence="7" id="KW-1185">Reference proteome</keyword>
<feature type="transmembrane region" description="Helical" evidence="5">
    <location>
        <begin position="55"/>
        <end position="76"/>
    </location>
</feature>
<dbReference type="Ensembl" id="ENSCMIT00000012988.1">
    <property type="protein sequence ID" value="ENSCMIP00000012700.1"/>
    <property type="gene ID" value="ENSCMIG00000006441.1"/>
</dbReference>
<name>A0A4W3HBH1_CALMI</name>
<evidence type="ECO:0000256" key="3">
    <source>
        <dbReference type="ARBA" id="ARBA00022989"/>
    </source>
</evidence>
<accession>A0A4W3HBH1</accession>
<keyword evidence="3 5" id="KW-1133">Transmembrane helix</keyword>
<dbReference type="PRINTS" id="PR00259">
    <property type="entry name" value="TMFOUR"/>
</dbReference>
<evidence type="ECO:0008006" key="8">
    <source>
        <dbReference type="Google" id="ProtNLM"/>
    </source>
</evidence>
<comment type="subcellular location">
    <subcellularLocation>
        <location evidence="1">Membrane</location>
        <topology evidence="1">Multi-pass membrane protein</topology>
    </subcellularLocation>
</comment>
<proteinExistence type="predicted"/>
<dbReference type="InterPro" id="IPR018499">
    <property type="entry name" value="Tetraspanin/Peripherin"/>
</dbReference>
<evidence type="ECO:0000256" key="5">
    <source>
        <dbReference type="SAM" id="Phobius"/>
    </source>
</evidence>
<reference evidence="6" key="5">
    <citation type="submission" date="2025-09" db="UniProtKB">
        <authorList>
            <consortium name="Ensembl"/>
        </authorList>
    </citation>
    <scope>IDENTIFICATION</scope>
</reference>
<evidence type="ECO:0000313" key="7">
    <source>
        <dbReference type="Proteomes" id="UP000314986"/>
    </source>
</evidence>
<evidence type="ECO:0000313" key="6">
    <source>
        <dbReference type="Ensembl" id="ENSCMIP00000012700.1"/>
    </source>
</evidence>
<dbReference type="PANTHER" id="PTHR19282">
    <property type="entry name" value="TETRASPANIN"/>
    <property type="match status" value="1"/>
</dbReference>
<evidence type="ECO:0000256" key="2">
    <source>
        <dbReference type="ARBA" id="ARBA00022692"/>
    </source>
</evidence>
<feature type="transmembrane region" description="Helical" evidence="5">
    <location>
        <begin position="12"/>
        <end position="35"/>
    </location>
</feature>
<dbReference type="Pfam" id="PF00335">
    <property type="entry name" value="Tetraspanin"/>
    <property type="match status" value="1"/>
</dbReference>
<reference evidence="7" key="3">
    <citation type="journal article" date="2014" name="Nature">
        <title>Elephant shark genome provides unique insights into gnathostome evolution.</title>
        <authorList>
            <consortium name="International Elephant Shark Genome Sequencing Consortium"/>
            <person name="Venkatesh B."/>
            <person name="Lee A.P."/>
            <person name="Ravi V."/>
            <person name="Maurya A.K."/>
            <person name="Lian M.M."/>
            <person name="Swann J.B."/>
            <person name="Ohta Y."/>
            <person name="Flajnik M.F."/>
            <person name="Sutoh Y."/>
            <person name="Kasahara M."/>
            <person name="Hoon S."/>
            <person name="Gangu V."/>
            <person name="Roy S.W."/>
            <person name="Irimia M."/>
            <person name="Korzh V."/>
            <person name="Kondrychyn I."/>
            <person name="Lim Z.W."/>
            <person name="Tay B.H."/>
            <person name="Tohari S."/>
            <person name="Kong K.W."/>
            <person name="Ho S."/>
            <person name="Lorente-Galdos B."/>
            <person name="Quilez J."/>
            <person name="Marques-Bonet T."/>
            <person name="Raney B.J."/>
            <person name="Ingham P.W."/>
            <person name="Tay A."/>
            <person name="Hillier L.W."/>
            <person name="Minx P."/>
            <person name="Boehm T."/>
            <person name="Wilson R.K."/>
            <person name="Brenner S."/>
            <person name="Warren W.C."/>
        </authorList>
    </citation>
    <scope>NUCLEOTIDE SEQUENCE [LARGE SCALE GENOMIC DNA]</scope>
</reference>
<dbReference type="GeneTree" id="ENSGT00940000156832"/>
<dbReference type="OMA" id="ATYHNTA"/>
<evidence type="ECO:0000256" key="1">
    <source>
        <dbReference type="ARBA" id="ARBA00004141"/>
    </source>
</evidence>
<reference evidence="7" key="1">
    <citation type="journal article" date="2006" name="Science">
        <title>Ancient noncoding elements conserved in the human genome.</title>
        <authorList>
            <person name="Venkatesh B."/>
            <person name="Kirkness E.F."/>
            <person name="Loh Y.H."/>
            <person name="Halpern A.L."/>
            <person name="Lee A.P."/>
            <person name="Johnson J."/>
            <person name="Dandona N."/>
            <person name="Viswanathan L.D."/>
            <person name="Tay A."/>
            <person name="Venter J.C."/>
            <person name="Strausberg R.L."/>
            <person name="Brenner S."/>
        </authorList>
    </citation>
    <scope>NUCLEOTIDE SEQUENCE [LARGE SCALE GENOMIC DNA]</scope>
</reference>
<dbReference type="STRING" id="7868.ENSCMIP00000012700"/>
<dbReference type="InParanoid" id="A0A4W3HBH1"/>
<dbReference type="PANTHER" id="PTHR19282:SF456">
    <property type="entry name" value="CD63 MOLECULE"/>
    <property type="match status" value="1"/>
</dbReference>
<dbReference type="Proteomes" id="UP000314986">
    <property type="component" value="Unassembled WGS sequence"/>
</dbReference>
<evidence type="ECO:0000256" key="4">
    <source>
        <dbReference type="ARBA" id="ARBA00023136"/>
    </source>
</evidence>
<sequence>MAVEGGMKCIKYLIFIFNFLFWVSGIALIVVGILVQTQMNGTFLISDSSASGAPIVIIVVGVVINFVAFFGCCGAWKENYCMVTTVREPGATYHNTAPLTYSDLDSYQLTPPPLQLHSPAPPPPLLFFAPSSARTFRSPSLFDRANGHLSSVFPPPSLRDQLCVSINPILREGGSPLDS</sequence>
<dbReference type="GO" id="GO:0005886">
    <property type="term" value="C:plasma membrane"/>
    <property type="evidence" value="ECO:0007669"/>
    <property type="project" value="TreeGrafter"/>
</dbReference>
<organism evidence="6 7">
    <name type="scientific">Callorhinchus milii</name>
    <name type="common">Ghost shark</name>
    <dbReference type="NCBI Taxonomy" id="7868"/>
    <lineage>
        <taxon>Eukaryota</taxon>
        <taxon>Metazoa</taxon>
        <taxon>Chordata</taxon>
        <taxon>Craniata</taxon>
        <taxon>Vertebrata</taxon>
        <taxon>Chondrichthyes</taxon>
        <taxon>Holocephali</taxon>
        <taxon>Chimaeriformes</taxon>
        <taxon>Callorhinchidae</taxon>
        <taxon>Callorhinchus</taxon>
    </lineage>
</organism>
<reference evidence="7" key="2">
    <citation type="journal article" date="2007" name="PLoS Biol.">
        <title>Survey sequencing and comparative analysis of the elephant shark (Callorhinchus milii) genome.</title>
        <authorList>
            <person name="Venkatesh B."/>
            <person name="Kirkness E.F."/>
            <person name="Loh Y.H."/>
            <person name="Halpern A.L."/>
            <person name="Lee A.P."/>
            <person name="Johnson J."/>
            <person name="Dandona N."/>
            <person name="Viswanathan L.D."/>
            <person name="Tay A."/>
            <person name="Venter J.C."/>
            <person name="Strausberg R.L."/>
            <person name="Brenner S."/>
        </authorList>
    </citation>
    <scope>NUCLEOTIDE SEQUENCE [LARGE SCALE GENOMIC DNA]</scope>
</reference>
<dbReference type="AlphaFoldDB" id="A0A4W3HBH1"/>
<keyword evidence="4 5" id="KW-0472">Membrane</keyword>
<keyword evidence="2 5" id="KW-0812">Transmembrane</keyword>
<protein>
    <recommendedName>
        <fullName evidence="8">Tetraspanin</fullName>
    </recommendedName>
</protein>
<reference evidence="6" key="4">
    <citation type="submission" date="2025-08" db="UniProtKB">
        <authorList>
            <consortium name="Ensembl"/>
        </authorList>
    </citation>
    <scope>IDENTIFICATION</scope>
</reference>